<accession>A0A6J7ESP7</accession>
<organism evidence="1">
    <name type="scientific">freshwater metagenome</name>
    <dbReference type="NCBI Taxonomy" id="449393"/>
    <lineage>
        <taxon>unclassified sequences</taxon>
        <taxon>metagenomes</taxon>
        <taxon>ecological metagenomes</taxon>
    </lineage>
</organism>
<protein>
    <submittedName>
        <fullName evidence="1">Unannotated protein</fullName>
    </submittedName>
</protein>
<dbReference type="EMBL" id="CAFBLS010000299">
    <property type="protein sequence ID" value="CAB4886146.1"/>
    <property type="molecule type" value="Genomic_DNA"/>
</dbReference>
<name>A0A6J7ESP7_9ZZZZ</name>
<proteinExistence type="predicted"/>
<evidence type="ECO:0000313" key="1">
    <source>
        <dbReference type="EMBL" id="CAB4886146.1"/>
    </source>
</evidence>
<sequence length="174" mass="17707">MKPSAKRLAVVAAIGCATVAVNGCGLLGSAGAPDDLKAAAISAANSICGEANWSTEDRSSESAETGNSYTVVMTCSKNPQIAFDEYPARLAQALNFPIENIAVHAGEEPPALARVDGGQEHVRNGWAYATLSDLGSDPGAADGQPGEGPQLIVTSSEVWSAIPSPSTSEQPPGQ</sequence>
<gene>
    <name evidence="1" type="ORF">UFOPK3402_01863</name>
</gene>
<dbReference type="AlphaFoldDB" id="A0A6J7ESP7"/>
<reference evidence="1" key="1">
    <citation type="submission" date="2020-05" db="EMBL/GenBank/DDBJ databases">
        <authorList>
            <person name="Chiriac C."/>
            <person name="Salcher M."/>
            <person name="Ghai R."/>
            <person name="Kavagutti S V."/>
        </authorList>
    </citation>
    <scope>NUCLEOTIDE SEQUENCE</scope>
</reference>